<dbReference type="PANTHER" id="PTHR30055:SF234">
    <property type="entry name" value="HTH-TYPE TRANSCRIPTIONAL REGULATOR BETI"/>
    <property type="match status" value="1"/>
</dbReference>
<accession>A0A848KS19</accession>
<dbReference type="InterPro" id="IPR036271">
    <property type="entry name" value="Tet_transcr_reg_TetR-rel_C_sf"/>
</dbReference>
<keyword evidence="2 4" id="KW-0238">DNA-binding</keyword>
<evidence type="ECO:0000313" key="7">
    <source>
        <dbReference type="Proteomes" id="UP000550729"/>
    </source>
</evidence>
<sequence length="195" mass="20370">MVDATLRIIAEDGVEAATTRRIAAAAGVGQSGLFYSFGSRDGLLAAVVEAGIDAEIASFDGLLAELDVTSPSPGVTLDELFRQGLDVYLAALAADPAKERALISLALYAQRTPGIEHLATRLYQGYYDLVTRVLDAASASAQFTWTKPSAELAPLVVAFTDGLTMAYLAHPDGDFAGLIDGAVALLMGYVKPCAD</sequence>
<dbReference type="InterPro" id="IPR001647">
    <property type="entry name" value="HTH_TetR"/>
</dbReference>
<dbReference type="PRINTS" id="PR00455">
    <property type="entry name" value="HTHTETR"/>
</dbReference>
<keyword evidence="3" id="KW-0804">Transcription</keyword>
<dbReference type="SUPFAM" id="SSF46689">
    <property type="entry name" value="Homeodomain-like"/>
    <property type="match status" value="1"/>
</dbReference>
<evidence type="ECO:0000313" key="6">
    <source>
        <dbReference type="EMBL" id="NMO00757.1"/>
    </source>
</evidence>
<evidence type="ECO:0000259" key="5">
    <source>
        <dbReference type="PROSITE" id="PS50977"/>
    </source>
</evidence>
<dbReference type="SUPFAM" id="SSF48498">
    <property type="entry name" value="Tetracyclin repressor-like, C-terminal domain"/>
    <property type="match status" value="1"/>
</dbReference>
<dbReference type="InterPro" id="IPR050109">
    <property type="entry name" value="HTH-type_TetR-like_transc_reg"/>
</dbReference>
<gene>
    <name evidence="6" type="ORF">HH308_05950</name>
</gene>
<evidence type="ECO:0000256" key="2">
    <source>
        <dbReference type="ARBA" id="ARBA00023125"/>
    </source>
</evidence>
<dbReference type="EMBL" id="JABBNB010000005">
    <property type="protein sequence ID" value="NMO00757.1"/>
    <property type="molecule type" value="Genomic_DNA"/>
</dbReference>
<dbReference type="GO" id="GO:0000976">
    <property type="term" value="F:transcription cis-regulatory region binding"/>
    <property type="evidence" value="ECO:0007669"/>
    <property type="project" value="TreeGrafter"/>
</dbReference>
<dbReference type="Proteomes" id="UP000550729">
    <property type="component" value="Unassembled WGS sequence"/>
</dbReference>
<protein>
    <submittedName>
        <fullName evidence="6">TetR family transcriptional regulator</fullName>
    </submittedName>
</protein>
<dbReference type="InterPro" id="IPR009057">
    <property type="entry name" value="Homeodomain-like_sf"/>
</dbReference>
<evidence type="ECO:0000256" key="1">
    <source>
        <dbReference type="ARBA" id="ARBA00023015"/>
    </source>
</evidence>
<feature type="DNA-binding region" description="H-T-H motif" evidence="4">
    <location>
        <begin position="18"/>
        <end position="37"/>
    </location>
</feature>
<dbReference type="Pfam" id="PF17940">
    <property type="entry name" value="TetR_C_31"/>
    <property type="match status" value="1"/>
</dbReference>
<dbReference type="Pfam" id="PF00440">
    <property type="entry name" value="TetR_N"/>
    <property type="match status" value="1"/>
</dbReference>
<keyword evidence="7" id="KW-1185">Reference proteome</keyword>
<dbReference type="PANTHER" id="PTHR30055">
    <property type="entry name" value="HTH-TYPE TRANSCRIPTIONAL REGULATOR RUTR"/>
    <property type="match status" value="1"/>
</dbReference>
<organism evidence="6 7">
    <name type="scientific">Gordonia asplenii</name>
    <dbReference type="NCBI Taxonomy" id="2725283"/>
    <lineage>
        <taxon>Bacteria</taxon>
        <taxon>Bacillati</taxon>
        <taxon>Actinomycetota</taxon>
        <taxon>Actinomycetes</taxon>
        <taxon>Mycobacteriales</taxon>
        <taxon>Gordoniaceae</taxon>
        <taxon>Gordonia</taxon>
    </lineage>
</organism>
<name>A0A848KS19_9ACTN</name>
<proteinExistence type="predicted"/>
<evidence type="ECO:0000256" key="4">
    <source>
        <dbReference type="PROSITE-ProRule" id="PRU00335"/>
    </source>
</evidence>
<evidence type="ECO:0000256" key="3">
    <source>
        <dbReference type="ARBA" id="ARBA00023163"/>
    </source>
</evidence>
<comment type="caution">
    <text evidence="6">The sequence shown here is derived from an EMBL/GenBank/DDBJ whole genome shotgun (WGS) entry which is preliminary data.</text>
</comment>
<keyword evidence="1" id="KW-0805">Transcription regulation</keyword>
<dbReference type="AlphaFoldDB" id="A0A848KS19"/>
<dbReference type="GO" id="GO:0003700">
    <property type="term" value="F:DNA-binding transcription factor activity"/>
    <property type="evidence" value="ECO:0007669"/>
    <property type="project" value="TreeGrafter"/>
</dbReference>
<dbReference type="InterPro" id="IPR041583">
    <property type="entry name" value="TetR_C_31"/>
</dbReference>
<dbReference type="PROSITE" id="PS50977">
    <property type="entry name" value="HTH_TETR_2"/>
    <property type="match status" value="1"/>
</dbReference>
<reference evidence="6 7" key="1">
    <citation type="submission" date="2020-04" db="EMBL/GenBank/DDBJ databases">
        <title>Gordonia sp. nov. TBRC 11910.</title>
        <authorList>
            <person name="Suriyachadkun C."/>
        </authorList>
    </citation>
    <scope>NUCLEOTIDE SEQUENCE [LARGE SCALE GENOMIC DNA]</scope>
    <source>
        <strain evidence="6 7">TBRC 11910</strain>
    </source>
</reference>
<feature type="domain" description="HTH tetR-type" evidence="5">
    <location>
        <begin position="1"/>
        <end position="55"/>
    </location>
</feature>
<dbReference type="Gene3D" id="1.10.357.10">
    <property type="entry name" value="Tetracycline Repressor, domain 2"/>
    <property type="match status" value="1"/>
</dbReference>